<dbReference type="EMBL" id="FOMW01000002">
    <property type="protein sequence ID" value="SFD67531.1"/>
    <property type="molecule type" value="Genomic_DNA"/>
</dbReference>
<keyword evidence="2" id="KW-1185">Reference proteome</keyword>
<evidence type="ECO:0000313" key="1">
    <source>
        <dbReference type="EMBL" id="SFD67531.1"/>
    </source>
</evidence>
<dbReference type="AlphaFoldDB" id="A0A1I1U9I4"/>
<protein>
    <submittedName>
        <fullName evidence="1">Glutathione-dependent formaldehyde-activating enzyme</fullName>
    </submittedName>
</protein>
<gene>
    <name evidence="1" type="ORF">SAMN04488523_10233</name>
</gene>
<dbReference type="InterPro" id="IPR011057">
    <property type="entry name" value="Mss4-like_sf"/>
</dbReference>
<dbReference type="STRING" id="74348.SAMN04488523_10233"/>
<name>A0A1I1U9I4_9RHOB</name>
<evidence type="ECO:0000313" key="2">
    <source>
        <dbReference type="Proteomes" id="UP000198977"/>
    </source>
</evidence>
<sequence>MTGPVTRYASSPFAERAFCATCGSHLWMRNLNEQDQDYDLMPGLFDEARGWPLRSEIYTDCAMASIALKGDHDRATAAAYEAKKAHTKADQ</sequence>
<organism evidence="1 2">
    <name type="scientific">Sulfitobacter brevis</name>
    <dbReference type="NCBI Taxonomy" id="74348"/>
    <lineage>
        <taxon>Bacteria</taxon>
        <taxon>Pseudomonadati</taxon>
        <taxon>Pseudomonadota</taxon>
        <taxon>Alphaproteobacteria</taxon>
        <taxon>Rhodobacterales</taxon>
        <taxon>Roseobacteraceae</taxon>
        <taxon>Sulfitobacter</taxon>
    </lineage>
</organism>
<dbReference type="Gene3D" id="3.90.1590.10">
    <property type="entry name" value="glutathione-dependent formaldehyde- activating enzyme (gfa)"/>
    <property type="match status" value="1"/>
</dbReference>
<proteinExistence type="predicted"/>
<dbReference type="RefSeq" id="WP_245766244.1">
    <property type="nucleotide sequence ID" value="NZ_FOMW01000002.1"/>
</dbReference>
<accession>A0A1I1U9I4</accession>
<dbReference type="SUPFAM" id="SSF51316">
    <property type="entry name" value="Mss4-like"/>
    <property type="match status" value="1"/>
</dbReference>
<reference evidence="2" key="1">
    <citation type="submission" date="2016-10" db="EMBL/GenBank/DDBJ databases">
        <authorList>
            <person name="Varghese N."/>
            <person name="Submissions S."/>
        </authorList>
    </citation>
    <scope>NUCLEOTIDE SEQUENCE [LARGE SCALE GENOMIC DNA]</scope>
    <source>
        <strain evidence="2">DSM 11443</strain>
    </source>
</reference>
<dbReference type="Proteomes" id="UP000198977">
    <property type="component" value="Unassembled WGS sequence"/>
</dbReference>